<dbReference type="AlphaFoldDB" id="A0A0A9CUX5"/>
<dbReference type="EMBL" id="GBRH01217801">
    <property type="protein sequence ID" value="JAD80094.1"/>
    <property type="molecule type" value="Transcribed_RNA"/>
</dbReference>
<protein>
    <submittedName>
        <fullName evidence="1">Uncharacterized protein</fullName>
    </submittedName>
</protein>
<accession>A0A0A9CUX5</accession>
<reference evidence="1" key="1">
    <citation type="submission" date="2014-09" db="EMBL/GenBank/DDBJ databases">
        <authorList>
            <person name="Magalhaes I.L.F."/>
            <person name="Oliveira U."/>
            <person name="Santos F.R."/>
            <person name="Vidigal T.H.D.A."/>
            <person name="Brescovit A.D."/>
            <person name="Santos A.J."/>
        </authorList>
    </citation>
    <scope>NUCLEOTIDE SEQUENCE</scope>
    <source>
        <tissue evidence="1">Shoot tissue taken approximately 20 cm above the soil surface</tissue>
    </source>
</reference>
<evidence type="ECO:0000313" key="1">
    <source>
        <dbReference type="EMBL" id="JAD80094.1"/>
    </source>
</evidence>
<reference evidence="1" key="2">
    <citation type="journal article" date="2015" name="Data Brief">
        <title>Shoot transcriptome of the giant reed, Arundo donax.</title>
        <authorList>
            <person name="Barrero R.A."/>
            <person name="Guerrero F.D."/>
            <person name="Moolhuijzen P."/>
            <person name="Goolsby J.A."/>
            <person name="Tidwell J."/>
            <person name="Bellgard S.E."/>
            <person name="Bellgard M.I."/>
        </authorList>
    </citation>
    <scope>NUCLEOTIDE SEQUENCE</scope>
    <source>
        <tissue evidence="1">Shoot tissue taken approximately 20 cm above the soil surface</tissue>
    </source>
</reference>
<sequence length="32" mass="3062">MGTTAVVAAPPAASMATAEEGRGMLVAEATAE</sequence>
<name>A0A0A9CUX5_ARUDO</name>
<proteinExistence type="predicted"/>
<organism evidence="1">
    <name type="scientific">Arundo donax</name>
    <name type="common">Giant reed</name>
    <name type="synonym">Donax arundinaceus</name>
    <dbReference type="NCBI Taxonomy" id="35708"/>
    <lineage>
        <taxon>Eukaryota</taxon>
        <taxon>Viridiplantae</taxon>
        <taxon>Streptophyta</taxon>
        <taxon>Embryophyta</taxon>
        <taxon>Tracheophyta</taxon>
        <taxon>Spermatophyta</taxon>
        <taxon>Magnoliopsida</taxon>
        <taxon>Liliopsida</taxon>
        <taxon>Poales</taxon>
        <taxon>Poaceae</taxon>
        <taxon>PACMAD clade</taxon>
        <taxon>Arundinoideae</taxon>
        <taxon>Arundineae</taxon>
        <taxon>Arundo</taxon>
    </lineage>
</organism>